<keyword evidence="1 4" id="KW-0808">Transferase</keyword>
<dbReference type="PANTHER" id="PTHR23359">
    <property type="entry name" value="NUCLEOTIDE KINASE"/>
    <property type="match status" value="1"/>
</dbReference>
<dbReference type="HAMAP" id="MF_00235">
    <property type="entry name" value="Adenylate_kinase_Adk"/>
    <property type="match status" value="1"/>
</dbReference>
<evidence type="ECO:0000313" key="7">
    <source>
        <dbReference type="Proteomes" id="UP000789595"/>
    </source>
</evidence>
<accession>A0A8J2SMP2</accession>
<name>A0A8J2SMP2_9STRA</name>
<reference evidence="6" key="1">
    <citation type="submission" date="2021-11" db="EMBL/GenBank/DDBJ databases">
        <authorList>
            <consortium name="Genoscope - CEA"/>
            <person name="William W."/>
        </authorList>
    </citation>
    <scope>NUCLEOTIDE SEQUENCE</scope>
</reference>
<dbReference type="InterPro" id="IPR033690">
    <property type="entry name" value="Adenylat_kinase_CS"/>
</dbReference>
<comment type="similarity">
    <text evidence="4">Belongs to the adenylate kinase family.</text>
</comment>
<gene>
    <name evidence="6" type="ORF">PECAL_3P06760</name>
</gene>
<comment type="caution">
    <text evidence="6">The sequence shown here is derived from an EMBL/GenBank/DDBJ whole genome shotgun (WGS) entry which is preliminary data.</text>
</comment>
<dbReference type="GO" id="GO:0005524">
    <property type="term" value="F:ATP binding"/>
    <property type="evidence" value="ECO:0007669"/>
    <property type="project" value="InterPro"/>
</dbReference>
<dbReference type="PRINTS" id="PR00094">
    <property type="entry name" value="ADENYLTKNASE"/>
</dbReference>
<dbReference type="Pfam" id="PF05191">
    <property type="entry name" value="ADK_lid"/>
    <property type="match status" value="1"/>
</dbReference>
<keyword evidence="7" id="KW-1185">Reference proteome</keyword>
<dbReference type="InterPro" id="IPR007862">
    <property type="entry name" value="Adenylate_kinase_lid-dom"/>
</dbReference>
<evidence type="ECO:0000256" key="4">
    <source>
        <dbReference type="RuleBase" id="RU003330"/>
    </source>
</evidence>
<dbReference type="CDD" id="cd01428">
    <property type="entry name" value="ADK"/>
    <property type="match status" value="1"/>
</dbReference>
<evidence type="ECO:0000256" key="3">
    <source>
        <dbReference type="ARBA" id="ARBA00022777"/>
    </source>
</evidence>
<dbReference type="GO" id="GO:0004017">
    <property type="term" value="F:AMP kinase activity"/>
    <property type="evidence" value="ECO:0007669"/>
    <property type="project" value="InterPro"/>
</dbReference>
<dbReference type="Gene3D" id="3.40.50.300">
    <property type="entry name" value="P-loop containing nucleotide triphosphate hydrolases"/>
    <property type="match status" value="1"/>
</dbReference>
<evidence type="ECO:0000313" key="6">
    <source>
        <dbReference type="EMBL" id="CAH0370771.1"/>
    </source>
</evidence>
<dbReference type="EMBL" id="CAKKNE010000003">
    <property type="protein sequence ID" value="CAH0370771.1"/>
    <property type="molecule type" value="Genomic_DNA"/>
</dbReference>
<sequence>MAAKAFKALILGPPGGGKGTLSKRLVRDFGFCHFSAGDALRAEIAAGSAIGNKAKDYIGRGALVPDELVTDLVLGQLENLKNEPRWLLDGFPRHAAQAVALDAKHDVDLVLDLDIPEAEILSRLGGRRVHVASGRSYHVEWNPPKREGIDDETGEPLVIRPDDTEEAIKKRLQHRT</sequence>
<dbReference type="InterPro" id="IPR006259">
    <property type="entry name" value="Adenyl_kin_sub"/>
</dbReference>
<proteinExistence type="inferred from homology"/>
<dbReference type="InterPro" id="IPR000850">
    <property type="entry name" value="Adenylat/UMP-CMP_kin"/>
</dbReference>
<dbReference type="SUPFAM" id="SSF52540">
    <property type="entry name" value="P-loop containing nucleoside triphosphate hydrolases"/>
    <property type="match status" value="1"/>
</dbReference>
<organism evidence="6 7">
    <name type="scientific">Pelagomonas calceolata</name>
    <dbReference type="NCBI Taxonomy" id="35677"/>
    <lineage>
        <taxon>Eukaryota</taxon>
        <taxon>Sar</taxon>
        <taxon>Stramenopiles</taxon>
        <taxon>Ochrophyta</taxon>
        <taxon>Pelagophyceae</taxon>
        <taxon>Pelagomonadales</taxon>
        <taxon>Pelagomonadaceae</taxon>
        <taxon>Pelagomonas</taxon>
    </lineage>
</organism>
<feature type="domain" description="Adenylate kinase active site lid" evidence="5">
    <location>
        <begin position="127"/>
        <end position="162"/>
    </location>
</feature>
<protein>
    <recommendedName>
        <fullName evidence="5">Adenylate kinase active site lid domain-containing protein</fullName>
    </recommendedName>
</protein>
<evidence type="ECO:0000256" key="1">
    <source>
        <dbReference type="ARBA" id="ARBA00022679"/>
    </source>
</evidence>
<dbReference type="Pfam" id="PF00406">
    <property type="entry name" value="ADK"/>
    <property type="match status" value="1"/>
</dbReference>
<dbReference type="NCBIfam" id="TIGR01351">
    <property type="entry name" value="adk"/>
    <property type="match status" value="1"/>
</dbReference>
<dbReference type="AlphaFoldDB" id="A0A8J2SMP2"/>
<dbReference type="PROSITE" id="PS00113">
    <property type="entry name" value="ADENYLATE_KINASE"/>
    <property type="match status" value="1"/>
</dbReference>
<dbReference type="Proteomes" id="UP000789595">
    <property type="component" value="Unassembled WGS sequence"/>
</dbReference>
<evidence type="ECO:0000259" key="5">
    <source>
        <dbReference type="Pfam" id="PF05191"/>
    </source>
</evidence>
<dbReference type="InterPro" id="IPR027417">
    <property type="entry name" value="P-loop_NTPase"/>
</dbReference>
<keyword evidence="3 4" id="KW-0418">Kinase</keyword>
<evidence type="ECO:0000256" key="2">
    <source>
        <dbReference type="ARBA" id="ARBA00022741"/>
    </source>
</evidence>
<dbReference type="OrthoDB" id="439792at2759"/>
<keyword evidence="2" id="KW-0547">Nucleotide-binding</keyword>